<feature type="short sequence motif" description="Histidine triad motif" evidence="1">
    <location>
        <begin position="97"/>
        <end position="101"/>
    </location>
</feature>
<dbReference type="Gene3D" id="3.30.428.10">
    <property type="entry name" value="HIT-like"/>
    <property type="match status" value="1"/>
</dbReference>
<reference evidence="3 4" key="1">
    <citation type="submission" date="2023-12" db="EMBL/GenBank/DDBJ databases">
        <title>Baltic Sea Cyanobacteria.</title>
        <authorList>
            <person name="Delbaje E."/>
            <person name="Fewer D.P."/>
            <person name="Shishido T.K."/>
        </authorList>
    </citation>
    <scope>NUCLEOTIDE SEQUENCE [LARGE SCALE GENOMIC DNA]</scope>
    <source>
        <strain evidence="3 4">CCNP 1315</strain>
    </source>
</reference>
<dbReference type="PRINTS" id="PR00332">
    <property type="entry name" value="HISTRIAD"/>
</dbReference>
<dbReference type="InterPro" id="IPR001310">
    <property type="entry name" value="Histidine_triad_HIT"/>
</dbReference>
<dbReference type="PANTHER" id="PTHR46648:SF1">
    <property type="entry name" value="ADENOSINE 5'-MONOPHOSPHORAMIDASE HNT1"/>
    <property type="match status" value="1"/>
</dbReference>
<dbReference type="SUPFAM" id="SSF54197">
    <property type="entry name" value="HIT-like"/>
    <property type="match status" value="1"/>
</dbReference>
<comment type="caution">
    <text evidence="3">The sequence shown here is derived from an EMBL/GenBank/DDBJ whole genome shotgun (WGS) entry which is preliminary data.</text>
</comment>
<accession>A0ABU5U5E4</accession>
<dbReference type="InterPro" id="IPR019808">
    <property type="entry name" value="Histidine_triad_CS"/>
</dbReference>
<dbReference type="CDD" id="cd01277">
    <property type="entry name" value="HINT_subgroup"/>
    <property type="match status" value="1"/>
</dbReference>
<feature type="domain" description="HIT" evidence="2">
    <location>
        <begin position="5"/>
        <end position="112"/>
    </location>
</feature>
<dbReference type="InterPro" id="IPR036265">
    <property type="entry name" value="HIT-like_sf"/>
</dbReference>
<evidence type="ECO:0000313" key="4">
    <source>
        <dbReference type="Proteomes" id="UP001301728"/>
    </source>
</evidence>
<gene>
    <name evidence="3" type="ORF">VB854_25820</name>
</gene>
<dbReference type="PROSITE" id="PS00892">
    <property type="entry name" value="HIT_1"/>
    <property type="match status" value="1"/>
</dbReference>
<name>A0ABU5U5E4_9CYAN</name>
<sequence>MTDSIFSKIIRNEVPSHKIYEDDHVIAILDINPLSEGHALVIPKEPAETIDTLSDGYAAAVGKVLPRIVRALKKITGAESVNILQNNGADAGQAVPHVHFHVIPRFKGRGIPVQGKPDKDNGP</sequence>
<organism evidence="3 4">
    <name type="scientific">Limnoraphis robusta CCNP1315</name>
    <dbReference type="NCBI Taxonomy" id="3110306"/>
    <lineage>
        <taxon>Bacteria</taxon>
        <taxon>Bacillati</taxon>
        <taxon>Cyanobacteriota</taxon>
        <taxon>Cyanophyceae</taxon>
        <taxon>Oscillatoriophycideae</taxon>
        <taxon>Oscillatoriales</taxon>
        <taxon>Sirenicapillariaceae</taxon>
        <taxon>Limnoraphis</taxon>
    </lineage>
</organism>
<evidence type="ECO:0000313" key="3">
    <source>
        <dbReference type="EMBL" id="MEA5522359.1"/>
    </source>
</evidence>
<dbReference type="PROSITE" id="PS51084">
    <property type="entry name" value="HIT_2"/>
    <property type="match status" value="1"/>
</dbReference>
<dbReference type="Proteomes" id="UP001301728">
    <property type="component" value="Unassembled WGS sequence"/>
</dbReference>
<dbReference type="Pfam" id="PF01230">
    <property type="entry name" value="HIT"/>
    <property type="match status" value="1"/>
</dbReference>
<dbReference type="InterPro" id="IPR039384">
    <property type="entry name" value="HINT"/>
</dbReference>
<feature type="non-terminal residue" evidence="3">
    <location>
        <position position="123"/>
    </location>
</feature>
<dbReference type="EMBL" id="JAYGHT010000169">
    <property type="protein sequence ID" value="MEA5522359.1"/>
    <property type="molecule type" value="Genomic_DNA"/>
</dbReference>
<dbReference type="InterPro" id="IPR011146">
    <property type="entry name" value="HIT-like"/>
</dbReference>
<dbReference type="RefSeq" id="WP_323307015.1">
    <property type="nucleotide sequence ID" value="NZ_JAYGHT010000169.1"/>
</dbReference>
<dbReference type="PANTHER" id="PTHR46648">
    <property type="entry name" value="HIT FAMILY PROTEIN 1"/>
    <property type="match status" value="1"/>
</dbReference>
<evidence type="ECO:0000256" key="1">
    <source>
        <dbReference type="PROSITE-ProRule" id="PRU00464"/>
    </source>
</evidence>
<keyword evidence="4" id="KW-1185">Reference proteome</keyword>
<proteinExistence type="predicted"/>
<protein>
    <submittedName>
        <fullName evidence="3">HIT family protein</fullName>
    </submittedName>
</protein>
<evidence type="ECO:0000259" key="2">
    <source>
        <dbReference type="PROSITE" id="PS51084"/>
    </source>
</evidence>